<keyword evidence="5" id="KW-0670">Pyruvate</keyword>
<keyword evidence="6" id="KW-1185">Reference proteome</keyword>
<name>A0A7W9SXT1_ARMRO</name>
<gene>
    <name evidence="5" type="ORF">HNQ39_005666</name>
</gene>
<feature type="domain" description="Rhodanese" evidence="4">
    <location>
        <begin position="162"/>
        <end position="276"/>
    </location>
</feature>
<dbReference type="SUPFAM" id="SSF52821">
    <property type="entry name" value="Rhodanese/Cell cycle control phosphatase"/>
    <property type="match status" value="2"/>
</dbReference>
<organism evidence="5 6">
    <name type="scientific">Armatimonas rosea</name>
    <dbReference type="NCBI Taxonomy" id="685828"/>
    <lineage>
        <taxon>Bacteria</taxon>
        <taxon>Bacillati</taxon>
        <taxon>Armatimonadota</taxon>
        <taxon>Armatimonadia</taxon>
        <taxon>Armatimonadales</taxon>
        <taxon>Armatimonadaceae</taxon>
        <taxon>Armatimonas</taxon>
    </lineage>
</organism>
<dbReference type="InterPro" id="IPR051126">
    <property type="entry name" value="Thiosulfate_sulfurtransferase"/>
</dbReference>
<evidence type="ECO:0000313" key="6">
    <source>
        <dbReference type="Proteomes" id="UP000520814"/>
    </source>
</evidence>
<dbReference type="PROSITE" id="PS00380">
    <property type="entry name" value="RHODANESE_1"/>
    <property type="match status" value="1"/>
</dbReference>
<evidence type="ECO:0000256" key="2">
    <source>
        <dbReference type="ARBA" id="ARBA00022737"/>
    </source>
</evidence>
<dbReference type="Pfam" id="PF00581">
    <property type="entry name" value="Rhodanese"/>
    <property type="match status" value="2"/>
</dbReference>
<dbReference type="EMBL" id="JACHGW010000009">
    <property type="protein sequence ID" value="MBB6053819.1"/>
    <property type="molecule type" value="Genomic_DNA"/>
</dbReference>
<protein>
    <recommendedName>
        <fullName evidence="1">thiosulfate sulfurtransferase</fullName>
        <ecNumber evidence="1">2.8.1.1</ecNumber>
    </recommendedName>
</protein>
<comment type="caution">
    <text evidence="5">The sequence shown here is derived from an EMBL/GenBank/DDBJ whole genome shotgun (WGS) entry which is preliminary data.</text>
</comment>
<dbReference type="GO" id="GO:0004792">
    <property type="term" value="F:thiosulfate-cyanide sulfurtransferase activity"/>
    <property type="evidence" value="ECO:0007669"/>
    <property type="project" value="UniProtKB-EC"/>
</dbReference>
<dbReference type="AlphaFoldDB" id="A0A7W9SXT1"/>
<dbReference type="CDD" id="cd01448">
    <property type="entry name" value="TST_Repeat_1"/>
    <property type="match status" value="1"/>
</dbReference>
<dbReference type="Gene3D" id="3.40.250.10">
    <property type="entry name" value="Rhodanese-like domain"/>
    <property type="match status" value="2"/>
</dbReference>
<dbReference type="PANTHER" id="PTHR43855">
    <property type="entry name" value="THIOSULFATE SULFURTRANSFERASE"/>
    <property type="match status" value="1"/>
</dbReference>
<dbReference type="RefSeq" id="WP_184203910.1">
    <property type="nucleotide sequence ID" value="NZ_JACHGW010000009.1"/>
</dbReference>
<evidence type="ECO:0000256" key="3">
    <source>
        <dbReference type="ARBA" id="ARBA00047549"/>
    </source>
</evidence>
<sequence>MKIQKTAPAYPQGSLLVEPEWLAAHSADKNLRIVDMRSEKAYAAGHIPGAVRIEDKPLRNPEERLTYLPRPEVFTELMNRAGIGNQTDVVIYDDEGGKLAARLWYLLHAFGHSRSTLLNGGWQKWTAQSRPISTEATVVPSARYQVKAIPDMTCALPQLLTRKPGVIVLDVRSPDEYSAKVISPGAKQEGRIPGAVNVEWKENVTGPNLEFKPAGELLAMYAAKGITPSQEIIVHCAAGGRAAQSLFTLRLLGFKKIRVYYGSFADYSALPNVPIEKPNVLIDK</sequence>
<evidence type="ECO:0000256" key="1">
    <source>
        <dbReference type="ARBA" id="ARBA00012245"/>
    </source>
</evidence>
<dbReference type="InterPro" id="IPR001763">
    <property type="entry name" value="Rhodanese-like_dom"/>
</dbReference>
<dbReference type="InterPro" id="IPR036873">
    <property type="entry name" value="Rhodanese-like_dom_sf"/>
</dbReference>
<dbReference type="PANTHER" id="PTHR43855:SF1">
    <property type="entry name" value="THIOSULFATE SULFURTRANSFERASE"/>
    <property type="match status" value="1"/>
</dbReference>
<dbReference type="InterPro" id="IPR001307">
    <property type="entry name" value="Thiosulphate_STrfase_CS"/>
</dbReference>
<dbReference type="SMART" id="SM00450">
    <property type="entry name" value="RHOD"/>
    <property type="match status" value="2"/>
</dbReference>
<evidence type="ECO:0000259" key="4">
    <source>
        <dbReference type="PROSITE" id="PS50206"/>
    </source>
</evidence>
<dbReference type="EC" id="2.8.1.1" evidence="1"/>
<proteinExistence type="predicted"/>
<dbReference type="Proteomes" id="UP000520814">
    <property type="component" value="Unassembled WGS sequence"/>
</dbReference>
<evidence type="ECO:0000313" key="5">
    <source>
        <dbReference type="EMBL" id="MBB6053819.1"/>
    </source>
</evidence>
<reference evidence="5 6" key="1">
    <citation type="submission" date="2020-08" db="EMBL/GenBank/DDBJ databases">
        <title>Genomic Encyclopedia of Type Strains, Phase IV (KMG-IV): sequencing the most valuable type-strain genomes for metagenomic binning, comparative biology and taxonomic classification.</title>
        <authorList>
            <person name="Goeker M."/>
        </authorList>
    </citation>
    <scope>NUCLEOTIDE SEQUENCE [LARGE SCALE GENOMIC DNA]</scope>
    <source>
        <strain evidence="5 6">DSM 23562</strain>
    </source>
</reference>
<keyword evidence="2" id="KW-0677">Repeat</keyword>
<keyword evidence="5" id="KW-0808">Transferase</keyword>
<feature type="domain" description="Rhodanese" evidence="4">
    <location>
        <begin position="27"/>
        <end position="134"/>
    </location>
</feature>
<dbReference type="PROSITE" id="PS50206">
    <property type="entry name" value="RHODANESE_3"/>
    <property type="match status" value="2"/>
</dbReference>
<dbReference type="CDD" id="cd01449">
    <property type="entry name" value="TST_Repeat_2"/>
    <property type="match status" value="1"/>
</dbReference>
<accession>A0A7W9SXT1</accession>
<comment type="catalytic activity">
    <reaction evidence="3">
        <text>thiosulfate + hydrogen cyanide = thiocyanate + sulfite + 2 H(+)</text>
        <dbReference type="Rhea" id="RHEA:16881"/>
        <dbReference type="ChEBI" id="CHEBI:15378"/>
        <dbReference type="ChEBI" id="CHEBI:17359"/>
        <dbReference type="ChEBI" id="CHEBI:18022"/>
        <dbReference type="ChEBI" id="CHEBI:18407"/>
        <dbReference type="ChEBI" id="CHEBI:33542"/>
        <dbReference type="EC" id="2.8.1.1"/>
    </reaction>
</comment>